<feature type="compositionally biased region" description="Low complexity" evidence="4">
    <location>
        <begin position="211"/>
        <end position="222"/>
    </location>
</feature>
<comment type="subcellular location">
    <subcellularLocation>
        <location evidence="1">Nucleus</location>
    </subcellularLocation>
</comment>
<dbReference type="EMBL" id="CM026424">
    <property type="protein sequence ID" value="KAG0579354.1"/>
    <property type="molecule type" value="Genomic_DNA"/>
</dbReference>
<dbReference type="InterPro" id="IPR035979">
    <property type="entry name" value="RBD_domain_sf"/>
</dbReference>
<evidence type="ECO:0000256" key="2">
    <source>
        <dbReference type="ARBA" id="ARBA00023242"/>
    </source>
</evidence>
<dbReference type="Gene3D" id="3.30.70.330">
    <property type="match status" value="1"/>
</dbReference>
<dbReference type="AlphaFoldDB" id="A0A8T0I8P6"/>
<feature type="compositionally biased region" description="Basic and acidic residues" evidence="4">
    <location>
        <begin position="360"/>
        <end position="397"/>
    </location>
</feature>
<keyword evidence="2" id="KW-0539">Nucleus</keyword>
<feature type="compositionally biased region" description="Basic and acidic residues" evidence="4">
    <location>
        <begin position="266"/>
        <end position="333"/>
    </location>
</feature>
<dbReference type="GO" id="GO:0000398">
    <property type="term" value="P:mRNA splicing, via spliceosome"/>
    <property type="evidence" value="ECO:0007669"/>
    <property type="project" value="TreeGrafter"/>
</dbReference>
<comment type="caution">
    <text evidence="6">The sequence shown here is derived from an EMBL/GenBank/DDBJ whole genome shotgun (WGS) entry which is preliminary data.</text>
</comment>
<dbReference type="FunFam" id="3.30.70.330:FF:000132">
    <property type="entry name" value="Small nuclear ribonucleoprotein U11/U12 subunit 35"/>
    <property type="match status" value="1"/>
</dbReference>
<feature type="compositionally biased region" description="Basic and acidic residues" evidence="4">
    <location>
        <begin position="223"/>
        <end position="259"/>
    </location>
</feature>
<evidence type="ECO:0000313" key="6">
    <source>
        <dbReference type="EMBL" id="KAG0579355.1"/>
    </source>
</evidence>
<feature type="compositionally biased region" description="Basic residues" evidence="4">
    <location>
        <begin position="488"/>
        <end position="498"/>
    </location>
</feature>
<feature type="region of interest" description="Disordered" evidence="4">
    <location>
        <begin position="197"/>
        <end position="512"/>
    </location>
</feature>
<feature type="compositionally biased region" description="Basic and acidic residues" evidence="4">
    <location>
        <begin position="415"/>
        <end position="433"/>
    </location>
</feature>
<dbReference type="Pfam" id="PF00076">
    <property type="entry name" value="RRM_1"/>
    <property type="match status" value="1"/>
</dbReference>
<feature type="compositionally biased region" description="Basic residues" evidence="4">
    <location>
        <begin position="462"/>
        <end position="473"/>
    </location>
</feature>
<dbReference type="PANTHER" id="PTHR13952:SF6">
    <property type="entry name" value="U11_U12 SMALL NUCLEAR RIBONUCLEOPROTEIN 35 KDA PROTEIN"/>
    <property type="match status" value="1"/>
</dbReference>
<evidence type="ECO:0000256" key="3">
    <source>
        <dbReference type="PROSITE-ProRule" id="PRU00176"/>
    </source>
</evidence>
<name>A0A8T0I8P6_CERPU</name>
<organism evidence="6 7">
    <name type="scientific">Ceratodon purpureus</name>
    <name type="common">Fire moss</name>
    <name type="synonym">Dicranum purpureum</name>
    <dbReference type="NCBI Taxonomy" id="3225"/>
    <lineage>
        <taxon>Eukaryota</taxon>
        <taxon>Viridiplantae</taxon>
        <taxon>Streptophyta</taxon>
        <taxon>Embryophyta</taxon>
        <taxon>Bryophyta</taxon>
        <taxon>Bryophytina</taxon>
        <taxon>Bryopsida</taxon>
        <taxon>Dicranidae</taxon>
        <taxon>Pseudoditrichales</taxon>
        <taxon>Ditrichaceae</taxon>
        <taxon>Ceratodon</taxon>
    </lineage>
</organism>
<dbReference type="GO" id="GO:0017069">
    <property type="term" value="F:snRNA binding"/>
    <property type="evidence" value="ECO:0007669"/>
    <property type="project" value="TreeGrafter"/>
</dbReference>
<dbReference type="InterPro" id="IPR000504">
    <property type="entry name" value="RRM_dom"/>
</dbReference>
<dbReference type="InterPro" id="IPR012677">
    <property type="entry name" value="Nucleotide-bd_a/b_plait_sf"/>
</dbReference>
<proteinExistence type="predicted"/>
<dbReference type="GO" id="GO:0071011">
    <property type="term" value="C:precatalytic spliceosome"/>
    <property type="evidence" value="ECO:0007669"/>
    <property type="project" value="TreeGrafter"/>
</dbReference>
<keyword evidence="7" id="KW-1185">Reference proteome</keyword>
<dbReference type="SMART" id="SM00360">
    <property type="entry name" value="RRM"/>
    <property type="match status" value="1"/>
</dbReference>
<evidence type="ECO:0000256" key="4">
    <source>
        <dbReference type="SAM" id="MobiDB-lite"/>
    </source>
</evidence>
<dbReference type="Proteomes" id="UP000822688">
    <property type="component" value="Chromosome 4"/>
</dbReference>
<dbReference type="SUPFAM" id="SSF54928">
    <property type="entry name" value="RNA-binding domain, RBD"/>
    <property type="match status" value="1"/>
</dbReference>
<reference evidence="6" key="1">
    <citation type="submission" date="2020-06" db="EMBL/GenBank/DDBJ databases">
        <title>WGS assembly of Ceratodon purpureus strain R40.</title>
        <authorList>
            <person name="Carey S.B."/>
            <person name="Jenkins J."/>
            <person name="Shu S."/>
            <person name="Lovell J.T."/>
            <person name="Sreedasyam A."/>
            <person name="Maumus F."/>
            <person name="Tiley G.P."/>
            <person name="Fernandez-Pozo N."/>
            <person name="Barry K."/>
            <person name="Chen C."/>
            <person name="Wang M."/>
            <person name="Lipzen A."/>
            <person name="Daum C."/>
            <person name="Saski C.A."/>
            <person name="Payton A.C."/>
            <person name="Mcbreen J.C."/>
            <person name="Conrad R.E."/>
            <person name="Kollar L.M."/>
            <person name="Olsson S."/>
            <person name="Huttunen S."/>
            <person name="Landis J.B."/>
            <person name="Wickett N.J."/>
            <person name="Johnson M.G."/>
            <person name="Rensing S.A."/>
            <person name="Grimwood J."/>
            <person name="Schmutz J."/>
            <person name="Mcdaniel S.F."/>
        </authorList>
    </citation>
    <scope>NUCLEOTIDE SEQUENCE</scope>
    <source>
        <strain evidence="6">R40</strain>
    </source>
</reference>
<dbReference type="PANTHER" id="PTHR13952">
    <property type="entry name" value="U1 SMALL NUCLEAR RIBONUCLEOPROTEIN 70 KD"/>
    <property type="match status" value="1"/>
</dbReference>
<evidence type="ECO:0000259" key="5">
    <source>
        <dbReference type="PROSITE" id="PS50102"/>
    </source>
</evidence>
<feature type="compositionally biased region" description="Basic and acidic residues" evidence="4">
    <location>
        <begin position="441"/>
        <end position="461"/>
    </location>
</feature>
<gene>
    <name evidence="6" type="ORF">KC19_4G092900</name>
</gene>
<sequence>MVNNVNGVFYATTYDPIQAGSIDGTDITAHDNGVYRALLGSATGLYDPLGDPKAEGDPYCSLFVGRLSAQTDEKSLREAMSKYGRVKNLRLVRHIVTGASCGYAFVEFETEKDMRFAYEGAHLSKLDGACILVDYNRQQLMSGWIPRRLGGGLGGKKESGQLRFGGRDRPFRAPLRPIPHEELRKLGIPLPPEGRYMNRFQVPLPPHRRQSITSEYGSSSKISESKQHRVHSMEEYDLSVKDKDSLEAHGSEVEEVRERDRHRRRRDDFSDRVDGDYHETESRSYRKHRTEERGQESRRESKYEGYELEPKRVDSTSHRDQRKSEERREERVDRKRRKEQSPAHYEYDEEDRKRHRRRHSQDDREHSAERSERRNRNLDYHTERSSEQREPEPEQSRNSRNPELGDAHGRHRESRYRSEDQSDYRPPTRENEKKHRHSESKHRTSESKHRTSESKHRSSESKHRHSESKHRRRDREQGSPNEDEGKHQRSSRKHKHRERSAGENIDFEEKEK</sequence>
<dbReference type="EMBL" id="CM026424">
    <property type="protein sequence ID" value="KAG0579355.1"/>
    <property type="molecule type" value="Genomic_DNA"/>
</dbReference>
<accession>A0A8T0I8P6</accession>
<evidence type="ECO:0000313" key="7">
    <source>
        <dbReference type="Proteomes" id="UP000822688"/>
    </source>
</evidence>
<dbReference type="InterPro" id="IPR051183">
    <property type="entry name" value="U1_U11-U12_snRNP_70-35kDa"/>
</dbReference>
<evidence type="ECO:0000256" key="1">
    <source>
        <dbReference type="ARBA" id="ARBA00004123"/>
    </source>
</evidence>
<keyword evidence="3" id="KW-0694">RNA-binding</keyword>
<dbReference type="PROSITE" id="PS50102">
    <property type="entry name" value="RRM"/>
    <property type="match status" value="1"/>
</dbReference>
<dbReference type="GO" id="GO:0003729">
    <property type="term" value="F:mRNA binding"/>
    <property type="evidence" value="ECO:0007669"/>
    <property type="project" value="TreeGrafter"/>
</dbReference>
<feature type="domain" description="RRM" evidence="5">
    <location>
        <begin position="60"/>
        <end position="138"/>
    </location>
</feature>
<protein>
    <recommendedName>
        <fullName evidence="5">RRM domain-containing protein</fullName>
    </recommendedName>
</protein>